<evidence type="ECO:0000259" key="2">
    <source>
        <dbReference type="Pfam" id="PF07853"/>
    </source>
</evidence>
<dbReference type="KEGG" id="wcp:H9Q76_08035"/>
<dbReference type="Proteomes" id="UP000515819">
    <property type="component" value="Chromosome"/>
</dbReference>
<keyword evidence="4" id="KW-1185">Reference proteome</keyword>
<dbReference type="EMBL" id="CP060632">
    <property type="protein sequence ID" value="QNL98703.1"/>
    <property type="molecule type" value="Genomic_DNA"/>
</dbReference>
<gene>
    <name evidence="3" type="ORF">H9Q76_08035</name>
</gene>
<evidence type="ECO:0000256" key="1">
    <source>
        <dbReference type="SAM" id="Phobius"/>
    </source>
</evidence>
<sequence length="158" mass="17884">MKNHITLKQKIVEILAYVLMWASIVIGIIWSAKLPKEVATHFDAAGNADGYGSPYSFLFLPIIMLISCGISSLVLHFMPPDLWSMPVKVKPEHAVRVYRDVVWMMVGMEFCFGVFTLYSTITAYMQKMDGMLAATFIFLAVLFGIIIWCIVACVRHNR</sequence>
<organism evidence="3 4">
    <name type="scientific">Wujia chipingensis</name>
    <dbReference type="NCBI Taxonomy" id="2763670"/>
    <lineage>
        <taxon>Bacteria</taxon>
        <taxon>Bacillati</taxon>
        <taxon>Bacillota</taxon>
        <taxon>Clostridia</taxon>
        <taxon>Lachnospirales</taxon>
        <taxon>Lachnospiraceae</taxon>
        <taxon>Wujia</taxon>
    </lineage>
</organism>
<keyword evidence="1" id="KW-0812">Transmembrane</keyword>
<proteinExistence type="predicted"/>
<feature type="transmembrane region" description="Helical" evidence="1">
    <location>
        <begin position="101"/>
        <end position="125"/>
    </location>
</feature>
<dbReference type="RefSeq" id="WP_118373396.1">
    <property type="nucleotide sequence ID" value="NZ_CP060632.1"/>
</dbReference>
<feature type="transmembrane region" description="Helical" evidence="1">
    <location>
        <begin position="131"/>
        <end position="154"/>
    </location>
</feature>
<dbReference type="InterPro" id="IPR012867">
    <property type="entry name" value="DUF1648"/>
</dbReference>
<feature type="transmembrane region" description="Helical" evidence="1">
    <location>
        <begin position="57"/>
        <end position="80"/>
    </location>
</feature>
<reference evidence="3 4" key="1">
    <citation type="submission" date="2020-08" db="EMBL/GenBank/DDBJ databases">
        <authorList>
            <person name="Liu C."/>
            <person name="Sun Q."/>
        </authorList>
    </citation>
    <scope>NUCLEOTIDE SEQUENCE [LARGE SCALE GENOMIC DNA]</scope>
    <source>
        <strain evidence="3 4">NSJ-4</strain>
    </source>
</reference>
<keyword evidence="1" id="KW-0472">Membrane</keyword>
<feature type="transmembrane region" description="Helical" evidence="1">
    <location>
        <begin position="12"/>
        <end position="32"/>
    </location>
</feature>
<dbReference type="AlphaFoldDB" id="A0A7G9FJH2"/>
<evidence type="ECO:0000313" key="4">
    <source>
        <dbReference type="Proteomes" id="UP000515819"/>
    </source>
</evidence>
<name>A0A7G9FJH2_9FIRM</name>
<feature type="domain" description="DUF1648" evidence="2">
    <location>
        <begin position="19"/>
        <end position="65"/>
    </location>
</feature>
<evidence type="ECO:0000313" key="3">
    <source>
        <dbReference type="EMBL" id="QNL98703.1"/>
    </source>
</evidence>
<accession>A0A7G9FJH2</accession>
<dbReference type="Pfam" id="PF07853">
    <property type="entry name" value="DUF1648"/>
    <property type="match status" value="1"/>
</dbReference>
<keyword evidence="1" id="KW-1133">Transmembrane helix</keyword>
<protein>
    <submittedName>
        <fullName evidence="3">DUF1648 domain-containing protein</fullName>
    </submittedName>
</protein>